<dbReference type="AlphaFoldDB" id="A0A023FEL8"/>
<feature type="region of interest" description="Disordered" evidence="1">
    <location>
        <begin position="1"/>
        <end position="103"/>
    </location>
</feature>
<accession>A0A023FEL8</accession>
<reference evidence="2" key="1">
    <citation type="submission" date="2014-03" db="EMBL/GenBank/DDBJ databases">
        <title>The sialotranscriptome of Amblyomma triste, Amblyomma parvum and Amblyomma cajennense ticks, uncovered by 454-based RNA-seq.</title>
        <authorList>
            <person name="Garcia G.R."/>
            <person name="Gardinassi L.G."/>
            <person name="Ribeiro J.M."/>
            <person name="Anatriello E."/>
            <person name="Ferreira B.R."/>
            <person name="Moreira H.N."/>
            <person name="Mafra C."/>
            <person name="Olegario M.M."/>
            <person name="Szabo P.J."/>
            <person name="Miranda-Santos I.K."/>
            <person name="Maruyama S.R."/>
        </authorList>
    </citation>
    <scope>NUCLEOTIDE SEQUENCE</scope>
    <source>
        <strain evidence="2">Uberlandia</strain>
        <tissue evidence="2">Salivary glands</tissue>
    </source>
</reference>
<sequence length="123" mass="13278">MTPSSCTARYNSREPPPRGRAGHLQSRTQSRTFPIDPRPSRRSTGGGKCAPRRPRPRTGSRNSPPRGAVYPTPPARQSSGDRVRALAAGTAPERSRLPDAASSAVVRRLNPTAFELRGPCSSY</sequence>
<evidence type="ECO:0000256" key="1">
    <source>
        <dbReference type="SAM" id="MobiDB-lite"/>
    </source>
</evidence>
<name>A0A023FEL8_AMBCJ</name>
<feature type="compositionally biased region" description="Polar residues" evidence="1">
    <location>
        <begin position="1"/>
        <end position="10"/>
    </location>
</feature>
<evidence type="ECO:0000313" key="2">
    <source>
        <dbReference type="EMBL" id="JAC19450.1"/>
    </source>
</evidence>
<dbReference type="EMBL" id="GBBK01005032">
    <property type="protein sequence ID" value="JAC19450.1"/>
    <property type="molecule type" value="mRNA"/>
</dbReference>
<organism evidence="2">
    <name type="scientific">Amblyomma cajennense</name>
    <name type="common">Cayenne tick</name>
    <name type="synonym">Acarus cajennensis</name>
    <dbReference type="NCBI Taxonomy" id="34607"/>
    <lineage>
        <taxon>Eukaryota</taxon>
        <taxon>Metazoa</taxon>
        <taxon>Ecdysozoa</taxon>
        <taxon>Arthropoda</taxon>
        <taxon>Chelicerata</taxon>
        <taxon>Arachnida</taxon>
        <taxon>Acari</taxon>
        <taxon>Parasitiformes</taxon>
        <taxon>Ixodida</taxon>
        <taxon>Ixodoidea</taxon>
        <taxon>Ixodidae</taxon>
        <taxon>Amblyomminae</taxon>
        <taxon>Amblyomma</taxon>
    </lineage>
</organism>
<protein>
    <submittedName>
        <fullName evidence="2">Uncharacterized protein</fullName>
    </submittedName>
</protein>
<proteinExistence type="evidence at transcript level"/>